<protein>
    <submittedName>
        <fullName evidence="1">26897_t:CDS:1</fullName>
    </submittedName>
</protein>
<reference evidence="1 2" key="1">
    <citation type="submission" date="2021-06" db="EMBL/GenBank/DDBJ databases">
        <authorList>
            <person name="Kallberg Y."/>
            <person name="Tangrot J."/>
            <person name="Rosling A."/>
        </authorList>
    </citation>
    <scope>NUCLEOTIDE SEQUENCE [LARGE SCALE GENOMIC DNA]</scope>
    <source>
        <strain evidence="1 2">120-4 pot B 10/14</strain>
    </source>
</reference>
<gene>
    <name evidence="1" type="ORF">GMARGA_LOCUS24430</name>
</gene>
<feature type="non-terminal residue" evidence="1">
    <location>
        <position position="1"/>
    </location>
</feature>
<dbReference type="EMBL" id="CAJVQB010025756">
    <property type="protein sequence ID" value="CAG8807098.1"/>
    <property type="molecule type" value="Genomic_DNA"/>
</dbReference>
<accession>A0ABN7VZ75</accession>
<dbReference type="Proteomes" id="UP000789901">
    <property type="component" value="Unassembled WGS sequence"/>
</dbReference>
<comment type="caution">
    <text evidence="1">The sequence shown here is derived from an EMBL/GenBank/DDBJ whole genome shotgun (WGS) entry which is preliminary data.</text>
</comment>
<keyword evidence="2" id="KW-1185">Reference proteome</keyword>
<proteinExistence type="predicted"/>
<name>A0ABN7VZ75_GIGMA</name>
<evidence type="ECO:0000313" key="1">
    <source>
        <dbReference type="EMBL" id="CAG8807098.1"/>
    </source>
</evidence>
<evidence type="ECO:0000313" key="2">
    <source>
        <dbReference type="Proteomes" id="UP000789901"/>
    </source>
</evidence>
<sequence>TKKQILECDKIKPESVELKHPNDYYSSKLINTTQFDSKMQDLAIDNLVDDSN</sequence>
<organism evidence="1 2">
    <name type="scientific">Gigaspora margarita</name>
    <dbReference type="NCBI Taxonomy" id="4874"/>
    <lineage>
        <taxon>Eukaryota</taxon>
        <taxon>Fungi</taxon>
        <taxon>Fungi incertae sedis</taxon>
        <taxon>Mucoromycota</taxon>
        <taxon>Glomeromycotina</taxon>
        <taxon>Glomeromycetes</taxon>
        <taxon>Diversisporales</taxon>
        <taxon>Gigasporaceae</taxon>
        <taxon>Gigaspora</taxon>
    </lineage>
</organism>